<proteinExistence type="predicted"/>
<accession>A0A975B607</accession>
<name>A0A975B607_9BACT</name>
<dbReference type="Proteomes" id="UP000663720">
    <property type="component" value="Chromosome"/>
</dbReference>
<evidence type="ECO:0000313" key="1">
    <source>
        <dbReference type="EMBL" id="QTA79428.1"/>
    </source>
</evidence>
<dbReference type="AlphaFoldDB" id="A0A975B607"/>
<protein>
    <submittedName>
        <fullName evidence="1">Uncharacterized protein</fullName>
    </submittedName>
</protein>
<dbReference type="KEGG" id="dli:dnl_16980"/>
<evidence type="ECO:0000313" key="2">
    <source>
        <dbReference type="Proteomes" id="UP000663720"/>
    </source>
</evidence>
<gene>
    <name evidence="1" type="ORF">dnl_16980</name>
</gene>
<organism evidence="1 2">
    <name type="scientific">Desulfonema limicola</name>
    <dbReference type="NCBI Taxonomy" id="45656"/>
    <lineage>
        <taxon>Bacteria</taxon>
        <taxon>Pseudomonadati</taxon>
        <taxon>Thermodesulfobacteriota</taxon>
        <taxon>Desulfobacteria</taxon>
        <taxon>Desulfobacterales</taxon>
        <taxon>Desulfococcaceae</taxon>
        <taxon>Desulfonema</taxon>
    </lineage>
</organism>
<dbReference type="EMBL" id="CP061799">
    <property type="protein sequence ID" value="QTA79428.1"/>
    <property type="molecule type" value="Genomic_DNA"/>
</dbReference>
<sequence>MNGILDYIAQETNGKNYKSFKFCFDSIKIPEIIYDDKREIKVKRYGETDKIQKPKSLEKLSKDIVGKEPLFKYFLDGSRRTYKVDDIAYDKKLYPIIAGQIGVGICVRETTDDFKAYKNSIYLVLSLPNRANAKTQNDKLFYNNLTKKVNNLKILNNKGINITNILPYDDSPLKGSDKYEDKGIAKIQDEMIALEKKAVFELVKDKRLNQNTFFRHRDIGHFFGHFLDILKMIPPYIVVCKITNTIY</sequence>
<keyword evidence="2" id="KW-1185">Reference proteome</keyword>
<reference evidence="1" key="1">
    <citation type="journal article" date="2021" name="Microb. Physiol.">
        <title>Proteogenomic Insights into the Physiology of Marine, Sulfate-Reducing, Filamentous Desulfonema limicola and Desulfonema magnum.</title>
        <authorList>
            <person name="Schnaars V."/>
            <person name="Wohlbrand L."/>
            <person name="Scheve S."/>
            <person name="Hinrichs C."/>
            <person name="Reinhardt R."/>
            <person name="Rabus R."/>
        </authorList>
    </citation>
    <scope>NUCLEOTIDE SEQUENCE</scope>
    <source>
        <strain evidence="1">5ac10</strain>
    </source>
</reference>
<dbReference type="RefSeq" id="WP_207691182.1">
    <property type="nucleotide sequence ID" value="NZ_CP061799.1"/>
</dbReference>